<dbReference type="EMBL" id="JAHKRT010000003">
    <property type="protein sequence ID" value="MBU3077584.1"/>
    <property type="molecule type" value="Genomic_DNA"/>
</dbReference>
<evidence type="ECO:0000313" key="9">
    <source>
        <dbReference type="Proteomes" id="UP000776276"/>
    </source>
</evidence>
<sequence length="799" mass="86304">MKRLIAVRVRASALAGVALILSMPVAALADVGAVNAVADTEQQDPNGMLTEIVVTAEKRPTNLQKTPISISVLGANDIQNRHVQSLLDLSNGAIPSLRVAPFFSRNSALIVNIRGIGVLSDGNQPARDQGVGIYVDGIYLGRPQGLGAALYDIESIEVLKGPQGTLFGRNTEGGAVSITTRKPTGEFHVSLLGGVGNFGSYKTEAHVDLPEFHNFSLKIDGIVTARDGTVKNPLSGAWGFNAYDRRGLHTQLQWKPAPNFTANYSYDTSYDASSSLYQQAIAGGTQPRAPVLPLQPDRTSTASVGVPEQPSIGKNSGHGLFLEWQVAPSLTLKSISSYRKLSQSQFDNAAATTATLPGALAAGGQFARYSLAEFYQHQYSQEFQAIGDLGRIHYVVGAMGFHEHVRDNAQAFYTMQLNGDGTVATVLPPPSSTTAAIPVNVPGAPVDRASRISTDSYGVFGQFTWTPGILEDNLHLTAGARWTNDRKNGELYIVNNKLPVDAYGVSRILTFKKSWSRVDPMVNLAYDVTRDVHLYGKWSTGYKSGGANSRSLSYMPFNPEKVSIFEIGAKTEFFDRHVRLNVSAYTGTYKDIQLDFAAPYYNFDAAGNPITAGTTRTTLDTYNAPGNGRVKGVEAELMVAPVRGLTLSASYAYTYVRIPDTSNPYPTFVEGKGMVVNTTPIRIYTTYTPRNALSGAIDWERSLSGFTLSGHLDANYDDGFYTASTAPVFKGDASTIFNGRIAVSDIGLGAGETKLTVSLWARNLFNEQHRFYISGNAASGLTSFFNEPRTFGIEAQVKF</sequence>
<keyword evidence="3" id="KW-0812">Transmembrane</keyword>
<keyword evidence="3" id="KW-1134">Transmembrane beta strand</keyword>
<dbReference type="Pfam" id="PF07715">
    <property type="entry name" value="Plug"/>
    <property type="match status" value="1"/>
</dbReference>
<evidence type="ECO:0000256" key="1">
    <source>
        <dbReference type="ARBA" id="ARBA00023065"/>
    </source>
</evidence>
<comment type="caution">
    <text evidence="8">The sequence shown here is derived from an EMBL/GenBank/DDBJ whole genome shotgun (WGS) entry which is preliminary data.</text>
</comment>
<evidence type="ECO:0000256" key="4">
    <source>
        <dbReference type="RuleBase" id="RU003357"/>
    </source>
</evidence>
<evidence type="ECO:0000259" key="7">
    <source>
        <dbReference type="Pfam" id="PF07715"/>
    </source>
</evidence>
<dbReference type="PANTHER" id="PTHR32552">
    <property type="entry name" value="FERRICHROME IRON RECEPTOR-RELATED"/>
    <property type="match status" value="1"/>
</dbReference>
<proteinExistence type="inferred from homology"/>
<feature type="chain" id="PRO_5045954063" evidence="5">
    <location>
        <begin position="30"/>
        <end position="799"/>
    </location>
</feature>
<keyword evidence="3 4" id="KW-0472">Membrane</keyword>
<keyword evidence="3" id="KW-0998">Cell outer membrane</keyword>
<accession>A0ABS6BHC7</accession>
<dbReference type="PANTHER" id="PTHR32552:SF81">
    <property type="entry name" value="TONB-DEPENDENT OUTER MEMBRANE RECEPTOR"/>
    <property type="match status" value="1"/>
</dbReference>
<dbReference type="Proteomes" id="UP000776276">
    <property type="component" value="Unassembled WGS sequence"/>
</dbReference>
<feature type="domain" description="TonB-dependent receptor-like beta-barrel" evidence="6">
    <location>
        <begin position="264"/>
        <end position="764"/>
    </location>
</feature>
<name>A0ABS6BHC7_9SPHN</name>
<keyword evidence="9" id="KW-1185">Reference proteome</keyword>
<reference evidence="8 9" key="1">
    <citation type="submission" date="2021-06" db="EMBL/GenBank/DDBJ databases">
        <title>Sphingomonas sp. XMGL2, whole genome shotgun sequencing project.</title>
        <authorList>
            <person name="Zhao G."/>
            <person name="Shen L."/>
        </authorList>
    </citation>
    <scope>NUCLEOTIDE SEQUENCE [LARGE SCALE GENOMIC DNA]</scope>
    <source>
        <strain evidence="8 9">XMGL2</strain>
    </source>
</reference>
<dbReference type="Pfam" id="PF00593">
    <property type="entry name" value="TonB_dep_Rec_b-barrel"/>
    <property type="match status" value="1"/>
</dbReference>
<keyword evidence="1" id="KW-0406">Ion transport</keyword>
<protein>
    <submittedName>
        <fullName evidence="8">TonB-dependent receptor</fullName>
    </submittedName>
</protein>
<evidence type="ECO:0000256" key="2">
    <source>
        <dbReference type="ARBA" id="ARBA00023077"/>
    </source>
</evidence>
<dbReference type="InterPro" id="IPR000531">
    <property type="entry name" value="Beta-barrel_TonB"/>
</dbReference>
<keyword evidence="3" id="KW-0813">Transport</keyword>
<dbReference type="InterPro" id="IPR012910">
    <property type="entry name" value="Plug_dom"/>
</dbReference>
<gene>
    <name evidence="8" type="ORF">KOF26_06850</name>
</gene>
<dbReference type="InterPro" id="IPR039426">
    <property type="entry name" value="TonB-dep_rcpt-like"/>
</dbReference>
<evidence type="ECO:0000259" key="6">
    <source>
        <dbReference type="Pfam" id="PF00593"/>
    </source>
</evidence>
<evidence type="ECO:0000256" key="5">
    <source>
        <dbReference type="SAM" id="SignalP"/>
    </source>
</evidence>
<feature type="signal peptide" evidence="5">
    <location>
        <begin position="1"/>
        <end position="29"/>
    </location>
</feature>
<comment type="subcellular location">
    <subcellularLocation>
        <location evidence="3">Cell outer membrane</location>
        <topology evidence="3">Multi-pass membrane protein</topology>
    </subcellularLocation>
</comment>
<organism evidence="8 9">
    <name type="scientific">Sphingomonas quercus</name>
    <dbReference type="NCBI Taxonomy" id="2842451"/>
    <lineage>
        <taxon>Bacteria</taxon>
        <taxon>Pseudomonadati</taxon>
        <taxon>Pseudomonadota</taxon>
        <taxon>Alphaproteobacteria</taxon>
        <taxon>Sphingomonadales</taxon>
        <taxon>Sphingomonadaceae</taxon>
        <taxon>Sphingomonas</taxon>
    </lineage>
</organism>
<feature type="domain" description="TonB-dependent receptor plug" evidence="7">
    <location>
        <begin position="63"/>
        <end position="175"/>
    </location>
</feature>
<keyword evidence="8" id="KW-0675">Receptor</keyword>
<dbReference type="RefSeq" id="WP_216322267.1">
    <property type="nucleotide sequence ID" value="NZ_JAHKRT010000003.1"/>
</dbReference>
<evidence type="ECO:0000313" key="8">
    <source>
        <dbReference type="EMBL" id="MBU3077584.1"/>
    </source>
</evidence>
<evidence type="ECO:0000256" key="3">
    <source>
        <dbReference type="PROSITE-ProRule" id="PRU01360"/>
    </source>
</evidence>
<comment type="similarity">
    <text evidence="3 4">Belongs to the TonB-dependent receptor family.</text>
</comment>
<dbReference type="PROSITE" id="PS52016">
    <property type="entry name" value="TONB_DEPENDENT_REC_3"/>
    <property type="match status" value="1"/>
</dbReference>
<keyword evidence="5" id="KW-0732">Signal</keyword>
<keyword evidence="2 4" id="KW-0798">TonB box</keyword>